<dbReference type="SMART" id="SM00388">
    <property type="entry name" value="HisKA"/>
    <property type="match status" value="1"/>
</dbReference>
<evidence type="ECO:0000256" key="6">
    <source>
        <dbReference type="ARBA" id="ARBA00023012"/>
    </source>
</evidence>
<dbReference type="Pfam" id="PF00512">
    <property type="entry name" value="HisKA"/>
    <property type="match status" value="1"/>
</dbReference>
<dbReference type="Gene3D" id="2.60.40.10">
    <property type="entry name" value="Immunoglobulins"/>
    <property type="match status" value="1"/>
</dbReference>
<proteinExistence type="predicted"/>
<keyword evidence="3 7" id="KW-0597">Phosphoprotein</keyword>
<organism evidence="12 13">
    <name type="scientific">Luteibacter yeojuensis</name>
    <dbReference type="NCBI Taxonomy" id="345309"/>
    <lineage>
        <taxon>Bacteria</taxon>
        <taxon>Pseudomonadati</taxon>
        <taxon>Pseudomonadota</taxon>
        <taxon>Gammaproteobacteria</taxon>
        <taxon>Lysobacterales</taxon>
        <taxon>Rhodanobacteraceae</taxon>
        <taxon>Luteibacter</taxon>
    </lineage>
</organism>
<reference evidence="12 13" key="1">
    <citation type="journal article" date="2006" name="Int. J. Syst. Evol. Microbiol.">
        <title>Dyella yeojuensis sp. nov., isolated from greenhouse soil in Korea.</title>
        <authorList>
            <person name="Kim B.Y."/>
            <person name="Weon H.Y."/>
            <person name="Lee K.H."/>
            <person name="Seok S.J."/>
            <person name="Kwon S.W."/>
            <person name="Go S.J."/>
            <person name="Stackebrandt E."/>
        </authorList>
    </citation>
    <scope>NUCLEOTIDE SEQUENCE [LARGE SCALE GENOMIC DNA]</scope>
    <source>
        <strain evidence="12 13">DSM 17673</strain>
    </source>
</reference>
<dbReference type="PANTHER" id="PTHR43047">
    <property type="entry name" value="TWO-COMPONENT HISTIDINE PROTEIN KINASE"/>
    <property type="match status" value="1"/>
</dbReference>
<dbReference type="InterPro" id="IPR003661">
    <property type="entry name" value="HisK_dim/P_dom"/>
</dbReference>
<keyword evidence="8" id="KW-0812">Transmembrane</keyword>
<dbReference type="InterPro" id="IPR001789">
    <property type="entry name" value="Sig_transdc_resp-reg_receiver"/>
</dbReference>
<dbReference type="InterPro" id="IPR013783">
    <property type="entry name" value="Ig-like_fold"/>
</dbReference>
<keyword evidence="6" id="KW-0902">Two-component regulatory system</keyword>
<evidence type="ECO:0000313" key="13">
    <source>
        <dbReference type="Proteomes" id="UP000518878"/>
    </source>
</evidence>
<dbReference type="Pfam" id="PF07494">
    <property type="entry name" value="Reg_prop"/>
    <property type="match status" value="2"/>
</dbReference>
<dbReference type="SUPFAM" id="SSF63829">
    <property type="entry name" value="Calcium-dependent phosphotriesterase"/>
    <property type="match status" value="1"/>
</dbReference>
<evidence type="ECO:0000256" key="2">
    <source>
        <dbReference type="ARBA" id="ARBA00012438"/>
    </source>
</evidence>
<dbReference type="Pfam" id="PF02518">
    <property type="entry name" value="HATPase_c"/>
    <property type="match status" value="1"/>
</dbReference>
<dbReference type="SUPFAM" id="SSF47384">
    <property type="entry name" value="Homodimeric domain of signal transducing histidine kinase"/>
    <property type="match status" value="1"/>
</dbReference>
<evidence type="ECO:0000259" key="10">
    <source>
        <dbReference type="PROSITE" id="PS50109"/>
    </source>
</evidence>
<keyword evidence="8" id="KW-0472">Membrane</keyword>
<feature type="signal peptide" evidence="9">
    <location>
        <begin position="1"/>
        <end position="25"/>
    </location>
</feature>
<sequence>MHVTLLPRWILAVVVGSIMALTVQAATMPPVPTPQFRSYGLLEGLPSSKVQVVAQDSQGFIWVGTSVGLSRFDGVQFASPGIGPDKAHPIPAGGVTALLVDSIDRVWIGGADFGLGRYDPATSTFVQWRDGLVDDDVRAIAQARDGSIWVGTSGGLMHMQADGSDMQYVAPGADSPASASVHALHASDDGRVWIGTDAGVDVVDTEGGISRVPFEDGSHPRVQRIDGHAAELRFATERGLYRLAPDGLLHRDRRLGGSPVNASLADSHGTLWVAGSDGLSMLDRYGRLHAVRGAWTAQGGLPGRTVRGMLEDREHGLWFALSDGGLAYLGPAWEDFTRFAHVPTDPFSFPGRTVTAVAAQGSTKLWVGGMHGWIRGFDPATGRTSEGFDIAPTRIQALLEVPRGLLIGTVKGLSVGRHGQTWPLLRGLIDHPVTMMAPGPDGTVYVAAQGQGLFRLDAHLARAKAIPFAAARRGMTETRQIEVVGDELWQASLAGLARLDRASGEMRFVTGVPAGRINAFEPDEDGFWIVRPDGIEHYRWDGRIAQRDRCVKGADGFPSADILNVRRDVAGRLWLNGETGVWRFDPGTDKFRPFGLADGLANGEFTHAGTVLLDDGTMYGATLGGLVGFRPDRQRDHTRKPAIVVLGATVSRGGARVPLPIDEDMLRLGWNDRELIVRARALSYVNPDRNHLVFSLEHEGETTKLRTGKDGLRSFGPLAPGVYRLSISGAGRDDVSGVLAHPLTIVVDSPPWRRWWAWLTYALLLVAVAVAIVVNTRRRVRQAMRLKLAEQQRRLAEEANAAKTDFMATLGHEIRTPMTGVLGMAELMASTPLDDTQRAYVEAVRRSGTTLLRLVNDALDITRIEARRLLLESECVVLRTMTDEVVALAAGNAKEKALSLSSALDANVPVAVRGDAIRLRQILQNLVNNAIKFTECGGVSLHMAYEGGSLVMTVTDTGPGMSAELCARVFSRFEQGGSPQRSQGSGLGLAICYELCTLMGGSIRVRSELGRGTAFVVRLPLEPCRCGDCSARLPLPAPTVAGRRVLLVEDDPVVSDVIAGLLRERGHMVTAVGDGLAAMMELSRERFDAMLLDLDLPVVDGFQVARMVRRMEAVGDIPIVAVTARSAGNEVATVRDAGMDALLRKPMTGNDLDATLEQVCTTADA</sequence>
<dbReference type="SUPFAM" id="SSF55874">
    <property type="entry name" value="ATPase domain of HSP90 chaperone/DNA topoisomerase II/histidine kinase"/>
    <property type="match status" value="1"/>
</dbReference>
<feature type="domain" description="Response regulatory" evidence="11">
    <location>
        <begin position="1044"/>
        <end position="1160"/>
    </location>
</feature>
<dbReference type="PROSITE" id="PS50110">
    <property type="entry name" value="RESPONSE_REGULATORY"/>
    <property type="match status" value="1"/>
</dbReference>
<dbReference type="Gene3D" id="2.130.10.10">
    <property type="entry name" value="YVTN repeat-like/Quinoprotein amine dehydrogenase"/>
    <property type="match status" value="2"/>
</dbReference>
<evidence type="ECO:0000256" key="8">
    <source>
        <dbReference type="SAM" id="Phobius"/>
    </source>
</evidence>
<evidence type="ECO:0000256" key="5">
    <source>
        <dbReference type="ARBA" id="ARBA00022777"/>
    </source>
</evidence>
<comment type="catalytic activity">
    <reaction evidence="1">
        <text>ATP + protein L-histidine = ADP + protein N-phospho-L-histidine.</text>
        <dbReference type="EC" id="2.7.13.3"/>
    </reaction>
</comment>
<dbReference type="Gene3D" id="3.30.565.10">
    <property type="entry name" value="Histidine kinase-like ATPase, C-terminal domain"/>
    <property type="match status" value="1"/>
</dbReference>
<keyword evidence="5" id="KW-0418">Kinase</keyword>
<evidence type="ECO:0000256" key="9">
    <source>
        <dbReference type="SAM" id="SignalP"/>
    </source>
</evidence>
<dbReference type="PROSITE" id="PS50109">
    <property type="entry name" value="HIS_KIN"/>
    <property type="match status" value="1"/>
</dbReference>
<evidence type="ECO:0000259" key="11">
    <source>
        <dbReference type="PROSITE" id="PS50110"/>
    </source>
</evidence>
<dbReference type="SUPFAM" id="SSF101898">
    <property type="entry name" value="NHL repeat"/>
    <property type="match status" value="1"/>
</dbReference>
<dbReference type="InterPro" id="IPR015943">
    <property type="entry name" value="WD40/YVTN_repeat-like_dom_sf"/>
</dbReference>
<dbReference type="Gene3D" id="3.40.50.2300">
    <property type="match status" value="1"/>
</dbReference>
<gene>
    <name evidence="12" type="ORF">HBF32_15915</name>
</gene>
<dbReference type="SUPFAM" id="SSF52172">
    <property type="entry name" value="CheY-like"/>
    <property type="match status" value="1"/>
</dbReference>
<dbReference type="FunFam" id="3.30.565.10:FF:000010">
    <property type="entry name" value="Sensor histidine kinase RcsC"/>
    <property type="match status" value="1"/>
</dbReference>
<keyword evidence="9" id="KW-0732">Signal</keyword>
<dbReference type="GO" id="GO:0009927">
    <property type="term" value="F:histidine phosphotransfer kinase activity"/>
    <property type="evidence" value="ECO:0007669"/>
    <property type="project" value="TreeGrafter"/>
</dbReference>
<dbReference type="InterPro" id="IPR011110">
    <property type="entry name" value="Reg_prop"/>
</dbReference>
<dbReference type="InterPro" id="IPR005467">
    <property type="entry name" value="His_kinase_dom"/>
</dbReference>
<keyword evidence="8" id="KW-1133">Transmembrane helix</keyword>
<dbReference type="Pfam" id="PF00072">
    <property type="entry name" value="Response_reg"/>
    <property type="match status" value="1"/>
</dbReference>
<comment type="caution">
    <text evidence="12">The sequence shown here is derived from an EMBL/GenBank/DDBJ whole genome shotgun (WGS) entry which is preliminary data.</text>
</comment>
<evidence type="ECO:0000313" key="12">
    <source>
        <dbReference type="EMBL" id="NID16962.1"/>
    </source>
</evidence>
<dbReference type="InterPro" id="IPR003594">
    <property type="entry name" value="HATPase_dom"/>
</dbReference>
<evidence type="ECO:0000256" key="3">
    <source>
        <dbReference type="ARBA" id="ARBA00022553"/>
    </source>
</evidence>
<dbReference type="EC" id="2.7.13.3" evidence="2"/>
<protein>
    <recommendedName>
        <fullName evidence="2">histidine kinase</fullName>
        <ecNumber evidence="2">2.7.13.3</ecNumber>
    </recommendedName>
</protein>
<feature type="transmembrane region" description="Helical" evidence="8">
    <location>
        <begin position="755"/>
        <end position="775"/>
    </location>
</feature>
<dbReference type="SMART" id="SM00448">
    <property type="entry name" value="REC"/>
    <property type="match status" value="1"/>
</dbReference>
<dbReference type="PRINTS" id="PR00344">
    <property type="entry name" value="BCTRLSENSOR"/>
</dbReference>
<name>A0A7X5QX81_9GAMM</name>
<feature type="domain" description="Histidine kinase" evidence="10">
    <location>
        <begin position="809"/>
        <end position="1023"/>
    </location>
</feature>
<feature type="modified residue" description="4-aspartylphosphate" evidence="7">
    <location>
        <position position="1093"/>
    </location>
</feature>
<dbReference type="InterPro" id="IPR036097">
    <property type="entry name" value="HisK_dim/P_sf"/>
</dbReference>
<keyword evidence="13" id="KW-1185">Reference proteome</keyword>
<evidence type="ECO:0000256" key="7">
    <source>
        <dbReference type="PROSITE-ProRule" id="PRU00169"/>
    </source>
</evidence>
<evidence type="ECO:0000256" key="4">
    <source>
        <dbReference type="ARBA" id="ARBA00022679"/>
    </source>
</evidence>
<dbReference type="InterPro" id="IPR004358">
    <property type="entry name" value="Sig_transdc_His_kin-like_C"/>
</dbReference>
<dbReference type="Gene3D" id="1.10.287.130">
    <property type="match status" value="1"/>
</dbReference>
<dbReference type="EMBL" id="JAAQTL010000002">
    <property type="protein sequence ID" value="NID16962.1"/>
    <property type="molecule type" value="Genomic_DNA"/>
</dbReference>
<dbReference type="CDD" id="cd16922">
    <property type="entry name" value="HATPase_EvgS-ArcB-TorS-like"/>
    <property type="match status" value="1"/>
</dbReference>
<dbReference type="SMART" id="SM00387">
    <property type="entry name" value="HATPase_c"/>
    <property type="match status" value="1"/>
</dbReference>
<keyword evidence="4" id="KW-0808">Transferase</keyword>
<dbReference type="CDD" id="cd17546">
    <property type="entry name" value="REC_hyHK_CKI1_RcsC-like"/>
    <property type="match status" value="1"/>
</dbReference>
<evidence type="ECO:0000256" key="1">
    <source>
        <dbReference type="ARBA" id="ARBA00000085"/>
    </source>
</evidence>
<dbReference type="InterPro" id="IPR036890">
    <property type="entry name" value="HATPase_C_sf"/>
</dbReference>
<dbReference type="RefSeq" id="WP_166700768.1">
    <property type="nucleotide sequence ID" value="NZ_JAAQTL010000002.1"/>
</dbReference>
<dbReference type="CDD" id="cd00082">
    <property type="entry name" value="HisKA"/>
    <property type="match status" value="1"/>
</dbReference>
<dbReference type="Proteomes" id="UP000518878">
    <property type="component" value="Unassembled WGS sequence"/>
</dbReference>
<feature type="chain" id="PRO_5030569045" description="histidine kinase" evidence="9">
    <location>
        <begin position="26"/>
        <end position="1165"/>
    </location>
</feature>
<dbReference type="PANTHER" id="PTHR43047:SF72">
    <property type="entry name" value="OSMOSENSING HISTIDINE PROTEIN KINASE SLN1"/>
    <property type="match status" value="1"/>
</dbReference>
<dbReference type="AlphaFoldDB" id="A0A7X5QX81"/>
<dbReference type="GO" id="GO:0000155">
    <property type="term" value="F:phosphorelay sensor kinase activity"/>
    <property type="evidence" value="ECO:0007669"/>
    <property type="project" value="InterPro"/>
</dbReference>
<dbReference type="GO" id="GO:0005886">
    <property type="term" value="C:plasma membrane"/>
    <property type="evidence" value="ECO:0007669"/>
    <property type="project" value="TreeGrafter"/>
</dbReference>
<dbReference type="InterPro" id="IPR011006">
    <property type="entry name" value="CheY-like_superfamily"/>
</dbReference>
<accession>A0A7X5QX81</accession>